<evidence type="ECO:0000313" key="1">
    <source>
        <dbReference type="EMBL" id="AYB69796.1"/>
    </source>
</evidence>
<sequence length="307" mass="33164">MTLTPAAHGAGPTGGPLTMFTLTLDKLAHDVAAQFDAVALRDKYPDHGPAAVAYDVTGKRTRGAVTARWILSGEYAPVHRPIDPADGYNVNRDHAVASYPSLSLSFGPRVHDTYVNTHTDAEQYPRPMAINGATYRDVGVTVRFVPLDVAGIYGADNVDTHPYGISTLNSVMSEWQRLTLDAARNRLATLDAAGRGHRYLLALRVPGTDGRRVDGVFVAEVDGWTSVTDSARVVLETVAIAVLRESITADVETDWYDMLARDVRNSRDLAQRTAERWEAHADALTETLDAVNSAALASAGNGVEVIR</sequence>
<name>A0A385UFD4_9CAUD</name>
<dbReference type="EMBL" id="MH727552">
    <property type="protein sequence ID" value="AYB69796.1"/>
    <property type="molecule type" value="Genomic_DNA"/>
</dbReference>
<keyword evidence="2" id="KW-1185">Reference proteome</keyword>
<protein>
    <submittedName>
        <fullName evidence="1">Uncharacterized protein</fullName>
    </submittedName>
</protein>
<dbReference type="RefSeq" id="YP_010098427.1">
    <property type="nucleotide sequence ID" value="NC_055767.1"/>
</dbReference>
<evidence type="ECO:0000313" key="2">
    <source>
        <dbReference type="Proteomes" id="UP000282667"/>
    </source>
</evidence>
<accession>A0A385UFD4</accession>
<reference evidence="1 2" key="1">
    <citation type="submission" date="2018-08" db="EMBL/GenBank/DDBJ databases">
        <authorList>
            <person name="Ardery S.C."/>
            <person name="Daly K.B."/>
            <person name="Whitehead I.W."/>
            <person name="Huttelmaier S.A."/>
            <person name="Tobiason D.M."/>
            <person name="Delesalle V.A."/>
            <person name="Garlena R.A."/>
            <person name="Russell D.A."/>
            <person name="Pope W.H."/>
            <person name="Jacobs-Sera D."/>
            <person name="Hatfull G.F."/>
        </authorList>
    </citation>
    <scope>NUCLEOTIDE SEQUENCE [LARGE SCALE GENOMIC DNA]</scope>
</reference>
<dbReference type="Proteomes" id="UP000282667">
    <property type="component" value="Segment"/>
</dbReference>
<gene>
    <name evidence="1" type="primary">79</name>
    <name evidence="1" type="ORF">SEA_KIDNEYBEAN_79</name>
</gene>
<proteinExistence type="predicted"/>
<dbReference type="KEGG" id="vg:65116113"/>
<organism evidence="1 2">
    <name type="scientific">Gordonia phage KidneyBean</name>
    <dbReference type="NCBI Taxonomy" id="2301603"/>
    <lineage>
        <taxon>Viruses</taxon>
        <taxon>Duplodnaviria</taxon>
        <taxon>Heunggongvirae</taxon>
        <taxon>Uroviricota</taxon>
        <taxon>Caudoviricetes</taxon>
        <taxon>Zierdtviridae</taxon>
        <taxon>Emilbogenvirinae</taxon>
        <taxon>Foxborovirus</taxon>
        <taxon>Foxborovirus kidneybean</taxon>
    </lineage>
</organism>
<dbReference type="GeneID" id="65116113"/>